<protein>
    <submittedName>
        <fullName evidence="3">Putative F-box protein</fullName>
    </submittedName>
</protein>
<evidence type="ECO:0000313" key="3">
    <source>
        <dbReference type="EMBL" id="JAU97384.1"/>
    </source>
</evidence>
<gene>
    <name evidence="3" type="ORF">MP_TR22433_c1_g1_i1_g.65502</name>
</gene>
<dbReference type="EMBL" id="GEVM01008554">
    <property type="protein sequence ID" value="JAU97384.1"/>
    <property type="molecule type" value="Transcribed_RNA"/>
</dbReference>
<organism evidence="3">
    <name type="scientific">Noccaea caerulescens</name>
    <name type="common">Alpine penny-cress</name>
    <name type="synonym">Thlaspi caerulescens</name>
    <dbReference type="NCBI Taxonomy" id="107243"/>
    <lineage>
        <taxon>Eukaryota</taxon>
        <taxon>Viridiplantae</taxon>
        <taxon>Streptophyta</taxon>
        <taxon>Embryophyta</taxon>
        <taxon>Tracheophyta</taxon>
        <taxon>Spermatophyta</taxon>
        <taxon>Magnoliopsida</taxon>
        <taxon>eudicotyledons</taxon>
        <taxon>Gunneridae</taxon>
        <taxon>Pentapetalae</taxon>
        <taxon>rosids</taxon>
        <taxon>malvids</taxon>
        <taxon>Brassicales</taxon>
        <taxon>Brassicaceae</taxon>
        <taxon>Coluteocarpeae</taxon>
        <taxon>Noccaea</taxon>
    </lineage>
</organism>
<feature type="compositionally biased region" description="Basic residues" evidence="1">
    <location>
        <begin position="1"/>
        <end position="15"/>
    </location>
</feature>
<dbReference type="PROSITE" id="PS50181">
    <property type="entry name" value="FBOX"/>
    <property type="match status" value="1"/>
</dbReference>
<dbReference type="AlphaFoldDB" id="A0A1J3JZB8"/>
<feature type="region of interest" description="Disordered" evidence="1">
    <location>
        <begin position="1"/>
        <end position="20"/>
    </location>
</feature>
<dbReference type="SUPFAM" id="SSF81383">
    <property type="entry name" value="F-box domain"/>
    <property type="match status" value="2"/>
</dbReference>
<dbReference type="PANTHER" id="PTHR31672:SF13">
    <property type="entry name" value="F-BOX PROTEIN CPR30-LIKE"/>
    <property type="match status" value="1"/>
</dbReference>
<evidence type="ECO:0000259" key="2">
    <source>
        <dbReference type="PROSITE" id="PS50181"/>
    </source>
</evidence>
<evidence type="ECO:0000256" key="1">
    <source>
        <dbReference type="SAM" id="MobiDB-lite"/>
    </source>
</evidence>
<dbReference type="PANTHER" id="PTHR31672">
    <property type="entry name" value="BNACNNG10540D PROTEIN"/>
    <property type="match status" value="1"/>
</dbReference>
<dbReference type="Pfam" id="PF00646">
    <property type="entry name" value="F-box"/>
    <property type="match status" value="2"/>
</dbReference>
<dbReference type="InterPro" id="IPR036047">
    <property type="entry name" value="F-box-like_dom_sf"/>
</dbReference>
<proteinExistence type="predicted"/>
<dbReference type="InterPro" id="IPR001810">
    <property type="entry name" value="F-box_dom"/>
</dbReference>
<reference evidence="3" key="1">
    <citation type="submission" date="2016-07" db="EMBL/GenBank/DDBJ databases">
        <title>De novo transcriptome assembly of four accessions of the metal hyperaccumulator plant Noccaea caerulescens.</title>
        <authorList>
            <person name="Blande D."/>
            <person name="Halimaa P."/>
            <person name="Tervahauta A.I."/>
            <person name="Aarts M.G."/>
            <person name="Karenlampi S.O."/>
        </authorList>
    </citation>
    <scope>NUCLEOTIDE SEQUENCE</scope>
</reference>
<sequence>MLHRSLLKSATKKKKELPGKLPMKCDIPRDLAEELLSRLTVTSLRGFRSACKKCNTLSKDRSFTKKPLAKLTLMSELPRDLLEEILSRLPVTSLRGFRSV</sequence>
<accession>A0A1J3JZB8</accession>
<name>A0A1J3JZB8_NOCCA</name>
<feature type="domain" description="F-box" evidence="2">
    <location>
        <begin position="71"/>
        <end position="100"/>
    </location>
</feature>
<dbReference type="InterPro" id="IPR050796">
    <property type="entry name" value="SCF_F-box_component"/>
</dbReference>